<feature type="domain" description="DUF4143" evidence="2">
    <location>
        <begin position="203"/>
        <end position="354"/>
    </location>
</feature>
<keyword evidence="4" id="KW-1185">Reference proteome</keyword>
<dbReference type="InterPro" id="IPR027417">
    <property type="entry name" value="P-loop_NTPase"/>
</dbReference>
<dbReference type="PANTHER" id="PTHR33295">
    <property type="entry name" value="ATPASE"/>
    <property type="match status" value="1"/>
</dbReference>
<dbReference type="STRING" id="1278311.GCA_000428705_01604"/>
<dbReference type="EMBL" id="LR215048">
    <property type="protein sequence ID" value="VEU81102.1"/>
    <property type="molecule type" value="Genomic_DNA"/>
</dbReference>
<dbReference type="Gene3D" id="3.40.50.300">
    <property type="entry name" value="P-loop containing nucleotide triphosphate hydrolases"/>
    <property type="match status" value="1"/>
</dbReference>
<dbReference type="AlphaFoldDB" id="A0A449BF84"/>
<proteinExistence type="predicted"/>
<reference evidence="3 4" key="1">
    <citation type="submission" date="2019-01" db="EMBL/GenBank/DDBJ databases">
        <authorList>
            <consortium name="Pathogen Informatics"/>
        </authorList>
    </citation>
    <scope>NUCLEOTIDE SEQUENCE [LARGE SCALE GENOMIC DNA]</scope>
    <source>
        <strain evidence="3 4">NCTC10138</strain>
    </source>
</reference>
<dbReference type="PROSITE" id="PS51450">
    <property type="entry name" value="LRR"/>
    <property type="match status" value="1"/>
</dbReference>
<evidence type="ECO:0000259" key="1">
    <source>
        <dbReference type="Pfam" id="PF13173"/>
    </source>
</evidence>
<sequence length="412" mass="48106">MTYMIIKRELYLEKIRNYYESDLIKVITGIRRAGKSMILEQIISELRQSGIQKEQIIYVNFEDLDFEYINDAHKLNDFAKSRIINNQKYYLLFDEIQHVKEFEKAIASLKATKNVSIFVTGSNSRLLSGELATLLVGRTVEFKILPFNFKEACEYLRLKGVKVKDDFIFDYIKWGGFPQRFDLKNESEVKNYLESTYNGIITKDILTRNSDIETHKFKTISSYVLANAGKEFSSINIVNYFNAVNNKNKMEIDKKTIYNYLDKMEKAYFVSRVKRFNISGKEVLKTIEKQYAIDTGLRTINTNSVNYEDTFFLENIVYNELIVRGFDVYTGKTYNGEVDFVAIKDLKKCFIQVSYYMINEKTIEREFSAFSPIKDASPKIVLSLDRIDLSRNGIIHINIIDFLLGRVELPMT</sequence>
<dbReference type="OrthoDB" id="9801684at2"/>
<evidence type="ECO:0000259" key="2">
    <source>
        <dbReference type="Pfam" id="PF13635"/>
    </source>
</evidence>
<protein>
    <submittedName>
        <fullName evidence="3">Putative ATPase, AAA+ superfamily</fullName>
    </submittedName>
</protein>
<name>A0A449BF84_HAPAX</name>
<feature type="domain" description="AAA" evidence="1">
    <location>
        <begin position="24"/>
        <end position="152"/>
    </location>
</feature>
<dbReference type="InterPro" id="IPR025420">
    <property type="entry name" value="DUF4143"/>
</dbReference>
<dbReference type="SUPFAM" id="SSF52540">
    <property type="entry name" value="P-loop containing nucleoside triphosphate hydrolases"/>
    <property type="match status" value="1"/>
</dbReference>
<dbReference type="InterPro" id="IPR001611">
    <property type="entry name" value="Leu-rich_rpt"/>
</dbReference>
<dbReference type="Proteomes" id="UP000289841">
    <property type="component" value="Chromosome"/>
</dbReference>
<dbReference type="Pfam" id="PF13635">
    <property type="entry name" value="DUF4143"/>
    <property type="match status" value="1"/>
</dbReference>
<dbReference type="KEGG" id="aaxa:NCTC10138_01494"/>
<dbReference type="Pfam" id="PF13173">
    <property type="entry name" value="AAA_14"/>
    <property type="match status" value="1"/>
</dbReference>
<evidence type="ECO:0000313" key="4">
    <source>
        <dbReference type="Proteomes" id="UP000289841"/>
    </source>
</evidence>
<evidence type="ECO:0000313" key="3">
    <source>
        <dbReference type="EMBL" id="VEU81102.1"/>
    </source>
</evidence>
<gene>
    <name evidence="3" type="ORF">NCTC10138_01494</name>
</gene>
<accession>A0A449BF84</accession>
<organism evidence="3 4">
    <name type="scientific">Haploplasma axanthum</name>
    <name type="common">Acholeplasma axanthum</name>
    <dbReference type="NCBI Taxonomy" id="29552"/>
    <lineage>
        <taxon>Bacteria</taxon>
        <taxon>Bacillati</taxon>
        <taxon>Mycoplasmatota</taxon>
        <taxon>Mollicutes</taxon>
        <taxon>Acholeplasmatales</taxon>
        <taxon>Acholeplasmataceae</taxon>
        <taxon>Haploplasma</taxon>
    </lineage>
</organism>
<dbReference type="PANTHER" id="PTHR33295:SF20">
    <property type="entry name" value="ATPASE"/>
    <property type="match status" value="1"/>
</dbReference>
<dbReference type="InterPro" id="IPR041682">
    <property type="entry name" value="AAA_14"/>
</dbReference>